<accession>A0A4R2NM05</accession>
<protein>
    <submittedName>
        <fullName evidence="10">Ger(X)C family germination protein</fullName>
    </submittedName>
</protein>
<keyword evidence="11" id="KW-1185">Reference proteome</keyword>
<dbReference type="PROSITE" id="PS51257">
    <property type="entry name" value="PROKAR_LIPOPROTEIN"/>
    <property type="match status" value="1"/>
</dbReference>
<keyword evidence="4" id="KW-0732">Signal</keyword>
<keyword evidence="7" id="KW-0449">Lipoprotein</keyword>
<dbReference type="GO" id="GO:0016020">
    <property type="term" value="C:membrane"/>
    <property type="evidence" value="ECO:0007669"/>
    <property type="project" value="UniProtKB-SubCell"/>
</dbReference>
<feature type="domain" description="Spore germination GerAC-like C-terminal" evidence="8">
    <location>
        <begin position="217"/>
        <end position="380"/>
    </location>
</feature>
<dbReference type="GO" id="GO:0009847">
    <property type="term" value="P:spore germination"/>
    <property type="evidence" value="ECO:0007669"/>
    <property type="project" value="InterPro"/>
</dbReference>
<evidence type="ECO:0000256" key="2">
    <source>
        <dbReference type="ARBA" id="ARBA00007886"/>
    </source>
</evidence>
<comment type="caution">
    <text evidence="10">The sequence shown here is derived from an EMBL/GenBank/DDBJ whole genome shotgun (WGS) entry which is preliminary data.</text>
</comment>
<dbReference type="AlphaFoldDB" id="A0A4R2NM05"/>
<dbReference type="InterPro" id="IPR038501">
    <property type="entry name" value="Spore_GerAC_C_sf"/>
</dbReference>
<dbReference type="Pfam" id="PF25198">
    <property type="entry name" value="Spore_GerAC_N"/>
    <property type="match status" value="1"/>
</dbReference>
<evidence type="ECO:0000313" key="10">
    <source>
        <dbReference type="EMBL" id="TCP22679.1"/>
    </source>
</evidence>
<feature type="domain" description="Spore germination protein N-terminal" evidence="9">
    <location>
        <begin position="31"/>
        <end position="205"/>
    </location>
</feature>
<evidence type="ECO:0000256" key="4">
    <source>
        <dbReference type="ARBA" id="ARBA00022729"/>
    </source>
</evidence>
<dbReference type="EMBL" id="SLXK01000034">
    <property type="protein sequence ID" value="TCP22679.1"/>
    <property type="molecule type" value="Genomic_DNA"/>
</dbReference>
<organism evidence="10 11">
    <name type="scientific">Scopulibacillus darangshiensis</name>
    <dbReference type="NCBI Taxonomy" id="442528"/>
    <lineage>
        <taxon>Bacteria</taxon>
        <taxon>Bacillati</taxon>
        <taxon>Bacillota</taxon>
        <taxon>Bacilli</taxon>
        <taxon>Bacillales</taxon>
        <taxon>Sporolactobacillaceae</taxon>
        <taxon>Scopulibacillus</taxon>
    </lineage>
</organism>
<dbReference type="InterPro" id="IPR057336">
    <property type="entry name" value="GerAC_N"/>
</dbReference>
<name>A0A4R2NM05_9BACL</name>
<keyword evidence="6" id="KW-0564">Palmitate</keyword>
<dbReference type="InterPro" id="IPR046953">
    <property type="entry name" value="Spore_GerAC-like_C"/>
</dbReference>
<sequence>MGKWRLKKISQRLSLGILLIVCLYALTGCWDERDIEERTTVLAFGVDKAKEPGMIQVSIQVPIPLNISGGSSGGGGGGAPVRVFTAKARSINEAVGKLQNMVDEEIDFGQTRIAAFGEEAARVGLQNFVDASRRNPEVRRLQSLVVVKDGKAYDLLKVKTDLEKIPSIFLSNMIENSAKLQRLPRLTLGQFYKDLSNTSIQPKMISIKMEEKKPVVSGIAAFKGARLVGFIKQKDIANFEQISGDGRGGGTTIHITDGSGHLGSLTPLKSKSHYDYRLKNGKVIIDVDVNMEAKIKELTFQLDIRDKKNRDKIANRAERHLEQESQRIIKQLQQDGADIIGFGSRLRAYHHDIWKQVNWDQAFKEARIRVHYNIFIRRSGVGN</sequence>
<comment type="subcellular location">
    <subcellularLocation>
        <location evidence="1">Membrane</location>
        <topology evidence="1">Lipid-anchor</topology>
    </subcellularLocation>
</comment>
<dbReference type="NCBIfam" id="TIGR02887">
    <property type="entry name" value="spore_ger_x_C"/>
    <property type="match status" value="1"/>
</dbReference>
<dbReference type="InterPro" id="IPR008844">
    <property type="entry name" value="Spore_GerAC-like"/>
</dbReference>
<dbReference type="Proteomes" id="UP000295416">
    <property type="component" value="Unassembled WGS sequence"/>
</dbReference>
<evidence type="ECO:0000256" key="5">
    <source>
        <dbReference type="ARBA" id="ARBA00023136"/>
    </source>
</evidence>
<dbReference type="Pfam" id="PF05504">
    <property type="entry name" value="Spore_GerAC"/>
    <property type="match status" value="1"/>
</dbReference>
<reference evidence="10 11" key="1">
    <citation type="submission" date="2019-03" db="EMBL/GenBank/DDBJ databases">
        <title>Genomic Encyclopedia of Type Strains, Phase IV (KMG-IV): sequencing the most valuable type-strain genomes for metagenomic binning, comparative biology and taxonomic classification.</title>
        <authorList>
            <person name="Goeker M."/>
        </authorList>
    </citation>
    <scope>NUCLEOTIDE SEQUENCE [LARGE SCALE GENOMIC DNA]</scope>
    <source>
        <strain evidence="10 11">DSM 19377</strain>
    </source>
</reference>
<evidence type="ECO:0000256" key="1">
    <source>
        <dbReference type="ARBA" id="ARBA00004635"/>
    </source>
</evidence>
<dbReference type="RefSeq" id="WP_132747474.1">
    <property type="nucleotide sequence ID" value="NZ_SLXK01000034.1"/>
</dbReference>
<evidence type="ECO:0000313" key="11">
    <source>
        <dbReference type="Proteomes" id="UP000295416"/>
    </source>
</evidence>
<keyword evidence="5" id="KW-0472">Membrane</keyword>
<evidence type="ECO:0000256" key="3">
    <source>
        <dbReference type="ARBA" id="ARBA00022544"/>
    </source>
</evidence>
<dbReference type="OrthoDB" id="9816067at2"/>
<keyword evidence="3" id="KW-0309">Germination</keyword>
<evidence type="ECO:0000256" key="6">
    <source>
        <dbReference type="ARBA" id="ARBA00023139"/>
    </source>
</evidence>
<gene>
    <name evidence="10" type="ORF">EV207_13421</name>
</gene>
<dbReference type="PANTHER" id="PTHR35789">
    <property type="entry name" value="SPORE GERMINATION PROTEIN B3"/>
    <property type="match status" value="1"/>
</dbReference>
<dbReference type="PANTHER" id="PTHR35789:SF1">
    <property type="entry name" value="SPORE GERMINATION PROTEIN B3"/>
    <property type="match status" value="1"/>
</dbReference>
<dbReference type="Gene3D" id="3.30.300.210">
    <property type="entry name" value="Nutrient germinant receptor protein C, domain 3"/>
    <property type="match status" value="1"/>
</dbReference>
<evidence type="ECO:0000259" key="8">
    <source>
        <dbReference type="Pfam" id="PF05504"/>
    </source>
</evidence>
<evidence type="ECO:0000259" key="9">
    <source>
        <dbReference type="Pfam" id="PF25198"/>
    </source>
</evidence>
<proteinExistence type="inferred from homology"/>
<comment type="similarity">
    <text evidence="2">Belongs to the GerABKC lipoprotein family.</text>
</comment>
<evidence type="ECO:0000256" key="7">
    <source>
        <dbReference type="ARBA" id="ARBA00023288"/>
    </source>
</evidence>